<dbReference type="AlphaFoldDB" id="A0A6B2L533"/>
<evidence type="ECO:0000256" key="1">
    <source>
        <dbReference type="ARBA" id="ARBA00022468"/>
    </source>
</evidence>
<dbReference type="PANTHER" id="PTHR10063:SF11">
    <property type="entry name" value="RHO GTPASE-ACTIVATING PROTEIN CG5521-RELATED"/>
    <property type="match status" value="1"/>
</dbReference>
<keyword evidence="2" id="KW-0175">Coiled coil</keyword>
<dbReference type="PROSITE" id="PS50085">
    <property type="entry name" value="RAPGAP"/>
    <property type="match status" value="1"/>
</dbReference>
<dbReference type="GO" id="GO:0005096">
    <property type="term" value="F:GTPase activator activity"/>
    <property type="evidence" value="ECO:0007669"/>
    <property type="project" value="UniProtKB-KW"/>
</dbReference>
<dbReference type="FunFam" id="3.40.50.11210:FF:000001">
    <property type="entry name" value="Ral GTPase-activating protein subunit alpha-1 isoform 1"/>
    <property type="match status" value="1"/>
</dbReference>
<dbReference type="InterPro" id="IPR000331">
    <property type="entry name" value="Rap/Ran_GAP_dom"/>
</dbReference>
<protein>
    <recommendedName>
        <fullName evidence="3">Rap-GAP domain-containing protein</fullName>
    </recommendedName>
</protein>
<proteinExistence type="predicted"/>
<dbReference type="GO" id="GO:0051056">
    <property type="term" value="P:regulation of small GTPase mediated signal transduction"/>
    <property type="evidence" value="ECO:0007669"/>
    <property type="project" value="InterPro"/>
</dbReference>
<organism evidence="4">
    <name type="scientific">Arcella intermedia</name>
    <dbReference type="NCBI Taxonomy" id="1963864"/>
    <lineage>
        <taxon>Eukaryota</taxon>
        <taxon>Amoebozoa</taxon>
        <taxon>Tubulinea</taxon>
        <taxon>Elardia</taxon>
        <taxon>Arcellinida</taxon>
        <taxon>Sphaerothecina</taxon>
        <taxon>Arcellidae</taxon>
        <taxon>Arcella</taxon>
    </lineage>
</organism>
<sequence length="403" mass="46140">MIFDFPTHISRGEKINEEEETLDGELANTITEEGNHSLEEDAKSGLKRHMRNRFDAVSEGKHGSSFISDLGHLLTHIAETQTPDDPTVKQIPPSQFDNFLSEIDQVLIKLEQQQKEDQRIETQHIPQSVPASLPPPPITTGPFRQSRLFLSHTGSLSFSTRNLFKMINYDDSRFKRHLKEFDKVQGRTPIKVGLLYVAKGQDEESQIFKNDNPSDLYKEFVQGLAAIVDLKKHSGYAAALEKHKDVGNDLPYYATPWVELAFHEPVRMPNVDREEHLVMKKRHVGNDLIHVIWSEHELDYQTTTIVSQFNIAHVIIYPLRNGLFRVQIAQKPKVGFIGPIVHNMVLRKELLPDLCRQTVIFSNIEARGEAFEGPYEQRIKKLAESHQKWGIEQNFSLLVSKAL</sequence>
<feature type="coiled-coil region" evidence="2">
    <location>
        <begin position="96"/>
        <end position="123"/>
    </location>
</feature>
<dbReference type="InterPro" id="IPR027107">
    <property type="entry name" value="Tuberin/Ral-act_asu"/>
</dbReference>
<dbReference type="Gene3D" id="3.40.50.11210">
    <property type="entry name" value="Rap/Ran-GAP"/>
    <property type="match status" value="1"/>
</dbReference>
<dbReference type="GO" id="GO:0005634">
    <property type="term" value="C:nucleus"/>
    <property type="evidence" value="ECO:0007669"/>
    <property type="project" value="InterPro"/>
</dbReference>
<reference evidence="4" key="1">
    <citation type="journal article" date="2020" name="J. Eukaryot. Microbiol.">
        <title>De novo Sequencing, Assembly and Annotation of the Transcriptome for the Free-Living Testate Amoeba Arcella intermedia.</title>
        <authorList>
            <person name="Ribeiro G.M."/>
            <person name="Porfirio-Sousa A.L."/>
            <person name="Maurer-Alcala X.X."/>
            <person name="Katz L.A."/>
            <person name="Lahr D.J.G."/>
        </authorList>
    </citation>
    <scope>NUCLEOTIDE SEQUENCE</scope>
</reference>
<dbReference type="GO" id="GO:0005737">
    <property type="term" value="C:cytoplasm"/>
    <property type="evidence" value="ECO:0007669"/>
    <property type="project" value="TreeGrafter"/>
</dbReference>
<feature type="domain" description="Rap-GAP" evidence="3">
    <location>
        <begin position="178"/>
        <end position="386"/>
    </location>
</feature>
<name>A0A6B2L533_9EUKA</name>
<dbReference type="EMBL" id="GIBP01003097">
    <property type="protein sequence ID" value="NDV32066.1"/>
    <property type="molecule type" value="Transcribed_RNA"/>
</dbReference>
<dbReference type="InterPro" id="IPR035974">
    <property type="entry name" value="Rap/Ran-GAP_sf"/>
</dbReference>
<accession>A0A6B2L533</accession>
<dbReference type="SUPFAM" id="SSF111347">
    <property type="entry name" value="Rap/Ran-GAP"/>
    <property type="match status" value="1"/>
</dbReference>
<keyword evidence="1" id="KW-0343">GTPase activation</keyword>
<evidence type="ECO:0000259" key="3">
    <source>
        <dbReference type="PROSITE" id="PS50085"/>
    </source>
</evidence>
<dbReference type="PANTHER" id="PTHR10063">
    <property type="entry name" value="TUBERIN"/>
    <property type="match status" value="1"/>
</dbReference>
<dbReference type="Pfam" id="PF02145">
    <property type="entry name" value="Rap_GAP"/>
    <property type="match status" value="1"/>
</dbReference>
<evidence type="ECO:0000256" key="2">
    <source>
        <dbReference type="SAM" id="Coils"/>
    </source>
</evidence>
<evidence type="ECO:0000313" key="4">
    <source>
        <dbReference type="EMBL" id="NDV32066.1"/>
    </source>
</evidence>